<dbReference type="KEGG" id="ehn:H9Q80_03235"/>
<dbReference type="EMBL" id="CP060636">
    <property type="protein sequence ID" value="QNM12984.1"/>
    <property type="molecule type" value="Genomic_DNA"/>
</dbReference>
<proteinExistence type="predicted"/>
<feature type="transmembrane region" description="Helical" evidence="1">
    <location>
        <begin position="76"/>
        <end position="96"/>
    </location>
</feature>
<sequence length="138" mass="15434">MKKTVNYAMIYAILSMIGGVFYREFTKFQGFSGRTDLAFVHTHLFLLGMVMFLIVTFCIKLFAIDESKKYKLFLRIYHPGVLITTIMLFVRGILQVNQTVVSSGMNGMISGIAGVGHILTGVGIILFLLILKECVKEA</sequence>
<feature type="transmembrane region" description="Helical" evidence="1">
    <location>
        <begin position="43"/>
        <end position="64"/>
    </location>
</feature>
<gene>
    <name evidence="2" type="ORF">H9Q80_03235</name>
</gene>
<evidence type="ECO:0000313" key="3">
    <source>
        <dbReference type="Proteomes" id="UP000515856"/>
    </source>
</evidence>
<dbReference type="Pfam" id="PF11070">
    <property type="entry name" value="DUF2871"/>
    <property type="match status" value="1"/>
</dbReference>
<dbReference type="InterPro" id="IPR021299">
    <property type="entry name" value="DUF2871"/>
</dbReference>
<dbReference type="AlphaFoldDB" id="A0A7G9GQA2"/>
<protein>
    <submittedName>
        <fullName evidence="2">DUF2871 domain-containing protein</fullName>
    </submittedName>
</protein>
<organism evidence="2 3">
    <name type="scientific">[Eubacterium] hominis</name>
    <dbReference type="NCBI Taxonomy" id="2764325"/>
    <lineage>
        <taxon>Bacteria</taxon>
        <taxon>Bacillati</taxon>
        <taxon>Bacillota</taxon>
        <taxon>Erysipelotrichia</taxon>
        <taxon>Erysipelotrichales</taxon>
        <taxon>Erysipelotrichaceae</taxon>
        <taxon>Amedibacillus</taxon>
    </lineage>
</organism>
<dbReference type="Proteomes" id="UP000515856">
    <property type="component" value="Chromosome"/>
</dbReference>
<keyword evidence="1" id="KW-0472">Membrane</keyword>
<accession>A0A7G9GQA2</accession>
<keyword evidence="1" id="KW-1133">Transmembrane helix</keyword>
<feature type="transmembrane region" description="Helical" evidence="1">
    <location>
        <begin position="7"/>
        <end position="23"/>
    </location>
</feature>
<keyword evidence="3" id="KW-1185">Reference proteome</keyword>
<reference evidence="2 3" key="1">
    <citation type="submission" date="2020-08" db="EMBL/GenBank/DDBJ databases">
        <authorList>
            <person name="Liu C."/>
            <person name="Sun Q."/>
        </authorList>
    </citation>
    <scope>NUCLEOTIDE SEQUENCE [LARGE SCALE GENOMIC DNA]</scope>
    <source>
        <strain evidence="2 3">NSJ-61</strain>
    </source>
</reference>
<evidence type="ECO:0000313" key="2">
    <source>
        <dbReference type="EMBL" id="QNM12984.1"/>
    </source>
</evidence>
<name>A0A7G9GQA2_9FIRM</name>
<evidence type="ECO:0000256" key="1">
    <source>
        <dbReference type="SAM" id="Phobius"/>
    </source>
</evidence>
<dbReference type="RefSeq" id="WP_117536631.1">
    <property type="nucleotide sequence ID" value="NZ_CP060636.1"/>
</dbReference>
<keyword evidence="1" id="KW-0812">Transmembrane</keyword>
<feature type="transmembrane region" description="Helical" evidence="1">
    <location>
        <begin position="108"/>
        <end position="131"/>
    </location>
</feature>